<dbReference type="Gene3D" id="2.130.10.10">
    <property type="entry name" value="YVTN repeat-like/Quinoprotein amine dehydrogenase"/>
    <property type="match status" value="1"/>
</dbReference>
<dbReference type="InterPro" id="IPR015943">
    <property type="entry name" value="WD40/YVTN_repeat-like_dom_sf"/>
</dbReference>
<dbReference type="InterPro" id="IPR050282">
    <property type="entry name" value="Cycloisomerase_2"/>
</dbReference>
<evidence type="ECO:0000313" key="3">
    <source>
        <dbReference type="EMBL" id="UZD22994.1"/>
    </source>
</evidence>
<organism evidence="3 4">
    <name type="scientific">Algoriphagus halophytocola</name>
    <dbReference type="NCBI Taxonomy" id="2991499"/>
    <lineage>
        <taxon>Bacteria</taxon>
        <taxon>Pseudomonadati</taxon>
        <taxon>Bacteroidota</taxon>
        <taxon>Cytophagia</taxon>
        <taxon>Cytophagales</taxon>
        <taxon>Cyclobacteriaceae</taxon>
        <taxon>Algoriphagus</taxon>
    </lineage>
</organism>
<name>A0ABY6MJ36_9BACT</name>
<dbReference type="PANTHER" id="PTHR30344">
    <property type="entry name" value="6-PHOSPHOGLUCONOLACTONASE-RELATED"/>
    <property type="match status" value="1"/>
</dbReference>
<dbReference type="PANTHER" id="PTHR30344:SF1">
    <property type="entry name" value="6-PHOSPHOGLUCONOLACTONASE"/>
    <property type="match status" value="1"/>
</dbReference>
<keyword evidence="4" id="KW-1185">Reference proteome</keyword>
<accession>A0ABY6MJ36</accession>
<dbReference type="Proteomes" id="UP001163156">
    <property type="component" value="Chromosome"/>
</dbReference>
<dbReference type="InterPro" id="IPR011048">
    <property type="entry name" value="Haem_d1_sf"/>
</dbReference>
<gene>
    <name evidence="3" type="ORF">OM944_00570</name>
</gene>
<evidence type="ECO:0000256" key="2">
    <source>
        <dbReference type="ARBA" id="ARBA00022526"/>
    </source>
</evidence>
<comment type="similarity">
    <text evidence="1">Belongs to the cycloisomerase 2 family.</text>
</comment>
<proteinExistence type="inferred from homology"/>
<evidence type="ECO:0000313" key="4">
    <source>
        <dbReference type="Proteomes" id="UP001163156"/>
    </source>
</evidence>
<dbReference type="SUPFAM" id="SSF51004">
    <property type="entry name" value="C-terminal (heme d1) domain of cytochrome cd1-nitrite reductase"/>
    <property type="match status" value="1"/>
</dbReference>
<dbReference type="RefSeq" id="WP_264809518.1">
    <property type="nucleotide sequence ID" value="NZ_CP110226.1"/>
</dbReference>
<protein>
    <submittedName>
        <fullName evidence="3">Lactonase family protein</fullName>
    </submittedName>
</protein>
<keyword evidence="2" id="KW-0119">Carbohydrate metabolism</keyword>
<evidence type="ECO:0000256" key="1">
    <source>
        <dbReference type="ARBA" id="ARBA00005564"/>
    </source>
</evidence>
<keyword evidence="2" id="KW-0313">Glucose metabolism</keyword>
<dbReference type="Pfam" id="PF10282">
    <property type="entry name" value="Lactonase"/>
    <property type="match status" value="1"/>
</dbReference>
<reference evidence="3" key="1">
    <citation type="submission" date="2022-10" db="EMBL/GenBank/DDBJ databases">
        <title>Algoriphagus sp. a novel bacteria isolate from halophytes salicornia europaea.</title>
        <authorList>
            <person name="Peng Y."/>
            <person name="Jiang L."/>
            <person name="Lee J."/>
        </authorList>
    </citation>
    <scope>NUCLEOTIDE SEQUENCE</scope>
    <source>
        <strain evidence="3">TR-M5</strain>
    </source>
</reference>
<dbReference type="EMBL" id="CP110226">
    <property type="protein sequence ID" value="UZD22994.1"/>
    <property type="molecule type" value="Genomic_DNA"/>
</dbReference>
<dbReference type="InterPro" id="IPR019405">
    <property type="entry name" value="Lactonase_7-beta_prop"/>
</dbReference>
<sequence>MKKLFSFFLFASLIWGCSPNKPTEVKEPTKTYSFLVGTYTDDPNQGINQLDFTPATNSLEVRVIYPGIQNPSFVLANASGDEVFAVEEIHSETGGNILSLQRSNPSEALKQITTMPTFGDHPCYLALSPDERFITVANYSGGSVSVYKIEENAKLRHLQTEQHSGKSINEARQEAAHVHSTVFSSDGNFLLTADLGSDEITIYDFDPNSPEPLTINNTFKTQPGDGPRHMIFTPDGSELLVVQELTAALEIFDFQSGKLTSKQRVALMADTYKGEVGAAEVRISPDGNHVYASNRGEANSLTVYEKRDDGKYWGIQLVSSGGSMPRNFNLTADGKYLLSANQASNEVVVFERDPATGKLSETDLKVEIHKPVYLHRLAN</sequence>